<dbReference type="STRING" id="1798492.A3C89_01800"/>
<keyword evidence="2" id="KW-0813">Transport</keyword>
<keyword evidence="3" id="KW-0732">Signal</keyword>
<comment type="similarity">
    <text evidence="1">Belongs to the bacterial solute-binding protein 1 family.</text>
</comment>
<reference evidence="4 5" key="1">
    <citation type="journal article" date="2016" name="Nat. Commun.">
        <title>Thousands of microbial genomes shed light on interconnected biogeochemical processes in an aquifer system.</title>
        <authorList>
            <person name="Anantharaman K."/>
            <person name="Brown C.T."/>
            <person name="Hug L.A."/>
            <person name="Sharon I."/>
            <person name="Castelle C.J."/>
            <person name="Probst A.J."/>
            <person name="Thomas B.C."/>
            <person name="Singh A."/>
            <person name="Wilkins M.J."/>
            <person name="Karaoz U."/>
            <person name="Brodie E.L."/>
            <person name="Williams K.H."/>
            <person name="Hubbard S.S."/>
            <person name="Banfield J.F."/>
        </authorList>
    </citation>
    <scope>NUCLEOTIDE SEQUENCE [LARGE SCALE GENOMIC DNA]</scope>
</reference>
<protein>
    <recommendedName>
        <fullName evidence="6">ABC transporter substrate-binding protein</fullName>
    </recommendedName>
</protein>
<dbReference type="PANTHER" id="PTHR43649">
    <property type="entry name" value="ARABINOSE-BINDING PROTEIN-RELATED"/>
    <property type="match status" value="1"/>
</dbReference>
<evidence type="ECO:0000256" key="2">
    <source>
        <dbReference type="ARBA" id="ARBA00022448"/>
    </source>
</evidence>
<evidence type="ECO:0000256" key="1">
    <source>
        <dbReference type="ARBA" id="ARBA00008520"/>
    </source>
</evidence>
<dbReference type="InterPro" id="IPR006059">
    <property type="entry name" value="SBP"/>
</dbReference>
<name>A0A1F6DCQ4_9BACT</name>
<dbReference type="InterPro" id="IPR050490">
    <property type="entry name" value="Bact_solute-bd_prot1"/>
</dbReference>
<comment type="caution">
    <text evidence="4">The sequence shown here is derived from an EMBL/GenBank/DDBJ whole genome shotgun (WGS) entry which is preliminary data.</text>
</comment>
<evidence type="ECO:0008006" key="6">
    <source>
        <dbReference type="Google" id="ProtNLM"/>
    </source>
</evidence>
<evidence type="ECO:0000313" key="4">
    <source>
        <dbReference type="EMBL" id="OGG59120.1"/>
    </source>
</evidence>
<sequence length="452" mass="50243">MKNKKKNRVAALVALSVIAVLLVGACAAWWFAVRVRDAGAPDEKVMPVRILWFEQYSADAVAHIAEAFTEETGIPVIIEQVSVPKFQAIAQQELASGYPRFDLLVGDSQWLGYGVENGYYEDLTAFVSEHKILGTFSEAAAKGYGEYPDGSGTYYTVPFGANTIVYAYRSDWFENPAEQAAFKERYGRDLAVPRTYAELRDIAQFFYRPADGRYGIVFPASPTYDVVSMLFGSILFGYGGSWGDRATCVADGHINNDGAVAALELYRDLYQYAPPEAGGYAYAPAWDRFFKGDVAMEMNFITHIGNNPYASSTRFFSGLFGPASRDAQLAGQGVSLVTGARNRDGALKFLDWWVTYETQLAFAEEGGLTTFRRVTASQRFKEHTPYNEAYAQSIEHVRDFWNVPRYSELLAISQLHLHDYLMSVSTSTEAAEQTLATILAQWQPILATACKK</sequence>
<gene>
    <name evidence="4" type="ORF">A3C89_01800</name>
</gene>
<accession>A0A1F6DCQ4</accession>
<dbReference type="PROSITE" id="PS51257">
    <property type="entry name" value="PROKAR_LIPOPROTEIN"/>
    <property type="match status" value="1"/>
</dbReference>
<proteinExistence type="inferred from homology"/>
<evidence type="ECO:0000256" key="3">
    <source>
        <dbReference type="ARBA" id="ARBA00022729"/>
    </source>
</evidence>
<dbReference type="SUPFAM" id="SSF53850">
    <property type="entry name" value="Periplasmic binding protein-like II"/>
    <property type="match status" value="1"/>
</dbReference>
<dbReference type="AlphaFoldDB" id="A0A1F6DCQ4"/>
<dbReference type="PANTHER" id="PTHR43649:SF34">
    <property type="entry name" value="ABC TRANSPORTER PERIPLASMIC-BINDING PROTEIN YCJN-RELATED"/>
    <property type="match status" value="1"/>
</dbReference>
<dbReference type="Gene3D" id="3.40.190.10">
    <property type="entry name" value="Periplasmic binding protein-like II"/>
    <property type="match status" value="2"/>
</dbReference>
<evidence type="ECO:0000313" key="5">
    <source>
        <dbReference type="Proteomes" id="UP000178794"/>
    </source>
</evidence>
<organism evidence="4 5">
    <name type="scientific">Candidatus Kaiserbacteria bacterium RIFCSPHIGHO2_02_FULL_50_50</name>
    <dbReference type="NCBI Taxonomy" id="1798492"/>
    <lineage>
        <taxon>Bacteria</taxon>
        <taxon>Candidatus Kaiseribacteriota</taxon>
    </lineage>
</organism>
<dbReference type="Pfam" id="PF13416">
    <property type="entry name" value="SBP_bac_8"/>
    <property type="match status" value="1"/>
</dbReference>
<dbReference type="EMBL" id="MFLF01000020">
    <property type="protein sequence ID" value="OGG59120.1"/>
    <property type="molecule type" value="Genomic_DNA"/>
</dbReference>
<dbReference type="Proteomes" id="UP000178794">
    <property type="component" value="Unassembled WGS sequence"/>
</dbReference>